<accession>A0ABT8AR27</accession>
<reference evidence="4" key="1">
    <citation type="journal article" date="2019" name="Int. J. Syst. Evol. Microbiol.">
        <title>The Global Catalogue of Microorganisms (GCM) 10K type strain sequencing project: providing services to taxonomists for standard genome sequencing and annotation.</title>
        <authorList>
            <consortium name="The Broad Institute Genomics Platform"/>
            <consortium name="The Broad Institute Genome Sequencing Center for Infectious Disease"/>
            <person name="Wu L."/>
            <person name="Ma J."/>
        </authorList>
    </citation>
    <scope>NUCLEOTIDE SEQUENCE [LARGE SCALE GENOMIC DNA]</scope>
    <source>
        <strain evidence="4">CECT 7806</strain>
    </source>
</reference>
<keyword evidence="1" id="KW-0479">Metal-binding</keyword>
<dbReference type="SUPFAM" id="SSF54593">
    <property type="entry name" value="Glyoxalase/Bleomycin resistance protein/Dihydroxybiphenyl dioxygenase"/>
    <property type="match status" value="1"/>
</dbReference>
<dbReference type="Gene3D" id="3.10.180.10">
    <property type="entry name" value="2,3-Dihydroxybiphenyl 1,2-Dioxygenase, domain 1"/>
    <property type="match status" value="1"/>
</dbReference>
<feature type="domain" description="VOC" evidence="2">
    <location>
        <begin position="1"/>
        <end position="149"/>
    </location>
</feature>
<dbReference type="Proteomes" id="UP001244297">
    <property type="component" value="Unassembled WGS sequence"/>
</dbReference>
<dbReference type="EMBL" id="JAUFPT010000058">
    <property type="protein sequence ID" value="MDN3572357.1"/>
    <property type="molecule type" value="Genomic_DNA"/>
</dbReference>
<dbReference type="RefSeq" id="WP_238285322.1">
    <property type="nucleotide sequence ID" value="NZ_BPQS01000002.1"/>
</dbReference>
<dbReference type="InterPro" id="IPR029068">
    <property type="entry name" value="Glyas_Bleomycin-R_OHBP_Dase"/>
</dbReference>
<sequence>MDHIGITIPDIEAATRFLVEAFDAEPIYDSVKRTDPTVEGSEPENILSLAHGTKITAVRMMKLRVGPGIELFEMKGPEQGQPVRPSDFGLQHFALYVDDIEAAIAQFEKAGGTMFSRPQPLMFPTEVGKGNFFCYGRMPWGTVVEFISLPSSMPYENDTSLRRWRPYV</sequence>
<evidence type="ECO:0000256" key="1">
    <source>
        <dbReference type="ARBA" id="ARBA00022723"/>
    </source>
</evidence>
<protein>
    <submittedName>
        <fullName evidence="3">VOC family protein</fullName>
    </submittedName>
</protein>
<proteinExistence type="predicted"/>
<keyword evidence="4" id="KW-1185">Reference proteome</keyword>
<dbReference type="PANTHER" id="PTHR43048">
    <property type="entry name" value="METHYLMALONYL-COA EPIMERASE"/>
    <property type="match status" value="1"/>
</dbReference>
<dbReference type="PANTHER" id="PTHR43048:SF6">
    <property type="entry name" value="BLR8189 PROTEIN"/>
    <property type="match status" value="1"/>
</dbReference>
<evidence type="ECO:0000259" key="2">
    <source>
        <dbReference type="PROSITE" id="PS51819"/>
    </source>
</evidence>
<evidence type="ECO:0000313" key="3">
    <source>
        <dbReference type="EMBL" id="MDN3572357.1"/>
    </source>
</evidence>
<comment type="caution">
    <text evidence="3">The sequence shown here is derived from an EMBL/GenBank/DDBJ whole genome shotgun (WGS) entry which is preliminary data.</text>
</comment>
<dbReference type="PROSITE" id="PS51819">
    <property type="entry name" value="VOC"/>
    <property type="match status" value="1"/>
</dbReference>
<gene>
    <name evidence="3" type="ORF">QWZ18_17215</name>
</gene>
<organism evidence="3 4">
    <name type="scientific">Methylobacterium longum</name>
    <dbReference type="NCBI Taxonomy" id="767694"/>
    <lineage>
        <taxon>Bacteria</taxon>
        <taxon>Pseudomonadati</taxon>
        <taxon>Pseudomonadota</taxon>
        <taxon>Alphaproteobacteria</taxon>
        <taxon>Hyphomicrobiales</taxon>
        <taxon>Methylobacteriaceae</taxon>
        <taxon>Methylobacterium</taxon>
    </lineage>
</organism>
<evidence type="ECO:0000313" key="4">
    <source>
        <dbReference type="Proteomes" id="UP001244297"/>
    </source>
</evidence>
<dbReference type="InterPro" id="IPR051785">
    <property type="entry name" value="MMCE/EMCE_epimerase"/>
</dbReference>
<dbReference type="InterPro" id="IPR037523">
    <property type="entry name" value="VOC_core"/>
</dbReference>
<dbReference type="Pfam" id="PF13669">
    <property type="entry name" value="Glyoxalase_4"/>
    <property type="match status" value="1"/>
</dbReference>
<name>A0ABT8AR27_9HYPH</name>